<dbReference type="GeneID" id="103310212"/>
<proteinExistence type="inferred from homology"/>
<name>A0A8R2B849_ACYPI</name>
<dbReference type="InterPro" id="IPR000308">
    <property type="entry name" value="14-3-3"/>
</dbReference>
<reference evidence="5" key="1">
    <citation type="submission" date="2010-06" db="EMBL/GenBank/DDBJ databases">
        <authorList>
            <person name="Jiang H."/>
            <person name="Abraham K."/>
            <person name="Ali S."/>
            <person name="Alsbrooks S.L."/>
            <person name="Anim B.N."/>
            <person name="Anosike U.S."/>
            <person name="Attaway T."/>
            <person name="Bandaranaike D.P."/>
            <person name="Battles P.K."/>
            <person name="Bell S.N."/>
            <person name="Bell A.V."/>
            <person name="Beltran B."/>
            <person name="Bickham C."/>
            <person name="Bustamante Y."/>
            <person name="Caleb T."/>
            <person name="Canada A."/>
            <person name="Cardenas V."/>
            <person name="Carter K."/>
            <person name="Chacko J."/>
            <person name="Chandrabose M.N."/>
            <person name="Chavez D."/>
            <person name="Chavez A."/>
            <person name="Chen L."/>
            <person name="Chu H.-S."/>
            <person name="Claassen K.J."/>
            <person name="Cockrell R."/>
            <person name="Collins M."/>
            <person name="Cooper J.A."/>
            <person name="Cree A."/>
            <person name="Curry S.M."/>
            <person name="Da Y."/>
            <person name="Dao M.D."/>
            <person name="Das B."/>
            <person name="Davila M.-L."/>
            <person name="Davy-Carroll L."/>
            <person name="Denson S."/>
            <person name="Dinh H."/>
            <person name="Ebong V.E."/>
            <person name="Edwards J.R."/>
            <person name="Egan A."/>
            <person name="El-Daye J."/>
            <person name="Escobedo L."/>
            <person name="Fernandez S."/>
            <person name="Fernando P.R."/>
            <person name="Flagg N."/>
            <person name="Forbes L.D."/>
            <person name="Fowler R.G."/>
            <person name="Fu Q."/>
            <person name="Gabisi R.A."/>
            <person name="Ganer J."/>
            <person name="Garbino Pronczuk A."/>
            <person name="Garcia R.M."/>
            <person name="Garner T."/>
            <person name="Garrett T.E."/>
            <person name="Gonzalez D.A."/>
            <person name="Hamid H."/>
            <person name="Hawkins E.S."/>
            <person name="Hirani K."/>
            <person name="Hogues M.E."/>
            <person name="Hollins B."/>
            <person name="Hsiao C.-H."/>
            <person name="Jabil R."/>
            <person name="James M.L."/>
            <person name="Jhangiani S.N."/>
            <person name="Johnson B."/>
            <person name="Johnson Q."/>
            <person name="Joshi V."/>
            <person name="Kalu J.B."/>
            <person name="Kam C."/>
            <person name="Kashfia A."/>
            <person name="Keebler J."/>
            <person name="Kisamo H."/>
            <person name="Kovar C.L."/>
            <person name="Lago L.A."/>
            <person name="Lai C.-Y."/>
            <person name="Laidlaw J."/>
            <person name="Lara F."/>
            <person name="Le T.-K."/>
            <person name="Lee S.L."/>
            <person name="Legall F.H."/>
            <person name="Lemon S.J."/>
            <person name="Lewis L.R."/>
            <person name="Li B."/>
            <person name="Liu Y."/>
            <person name="Liu Y.-S."/>
            <person name="Lopez J."/>
            <person name="Lozado R.J."/>
            <person name="Lu J."/>
            <person name="Madu R.C."/>
            <person name="Maheshwari M."/>
            <person name="Maheshwari R."/>
            <person name="Malloy K."/>
            <person name="Martinez E."/>
            <person name="Mathew T."/>
            <person name="Mercado I.C."/>
            <person name="Mercado C."/>
            <person name="Meyer B."/>
            <person name="Montgomery K."/>
            <person name="Morgan M.B."/>
            <person name="Munidasa M."/>
            <person name="Nazareth L.V."/>
            <person name="Nelson J."/>
            <person name="Ng B.M."/>
            <person name="Nguyen N.B."/>
            <person name="Nguyen P.Q."/>
            <person name="Nguyen T."/>
            <person name="Obregon M."/>
            <person name="Okwuonu G.O."/>
            <person name="Onwere C.G."/>
            <person name="Orozco G."/>
            <person name="Parra A."/>
            <person name="Patel S."/>
            <person name="Patil S."/>
            <person name="Perez A."/>
            <person name="Perez Y."/>
            <person name="Pham C."/>
            <person name="Primus E.L."/>
            <person name="Pu L.-L."/>
            <person name="Puazo M."/>
            <person name="Qin X."/>
            <person name="Quiroz J.B."/>
            <person name="Reese J."/>
            <person name="Richards S."/>
            <person name="Rives C.M."/>
            <person name="Robberts R."/>
            <person name="Ruiz S.J."/>
            <person name="Ruiz M.J."/>
            <person name="Santibanez J."/>
            <person name="Schneider B.W."/>
            <person name="Sisson I."/>
            <person name="Smith M."/>
            <person name="Sodergren E."/>
            <person name="Song X.-Z."/>
            <person name="Song B.B."/>
            <person name="Summersgill H."/>
            <person name="Thelus R."/>
            <person name="Thornton R.D."/>
            <person name="Trejos Z.Y."/>
            <person name="Usmani K."/>
            <person name="Vattathil S."/>
            <person name="Villasana D."/>
            <person name="Walker D.L."/>
            <person name="Wang S."/>
            <person name="Wang K."/>
            <person name="White C.S."/>
            <person name="Williams A.C."/>
            <person name="Williamson J."/>
            <person name="Wilson K."/>
            <person name="Woghiren I.O."/>
            <person name="Woodworth J.R."/>
            <person name="Worley K.C."/>
            <person name="Wright R.A."/>
            <person name="Wu W."/>
            <person name="Young L."/>
            <person name="Zhang L."/>
            <person name="Zhang J."/>
            <person name="Zhu Y."/>
            <person name="Muzny D.M."/>
            <person name="Weinstock G."/>
            <person name="Gibbs R.A."/>
        </authorList>
    </citation>
    <scope>NUCLEOTIDE SEQUENCE [LARGE SCALE GENOMIC DNA]</scope>
    <source>
        <strain evidence="5">LSR1</strain>
    </source>
</reference>
<dbReference type="InterPro" id="IPR023410">
    <property type="entry name" value="14-3-3_domain"/>
</dbReference>
<reference evidence="4" key="2">
    <citation type="submission" date="2022-06" db="UniProtKB">
        <authorList>
            <consortium name="EnsemblMetazoa"/>
        </authorList>
    </citation>
    <scope>IDENTIFICATION</scope>
</reference>
<evidence type="ECO:0000256" key="1">
    <source>
        <dbReference type="ARBA" id="ARBA00006141"/>
    </source>
</evidence>
<feature type="region of interest" description="Disordered" evidence="2">
    <location>
        <begin position="300"/>
        <end position="321"/>
    </location>
</feature>
<dbReference type="OrthoDB" id="6608225at2759"/>
<sequence>MDVEQMPAMETKEKCLWKAKLAQEANRFEDMARYMKQVAECGVPMTKDEDNMLAAAYKHVLDTKRSSRRTLVTVEQKDGITSWEAAVARHYRARIDEELRALCTEVLTVVDSWLTSDQPEASDPATGVFYWKLSADYHRYAAEVIDDPGDRAEVVAMSKAAYERADRLGRKNLRPIDPIRLGLMLNYSVFLYQVCQQRRQGHDVAKHAFDEAVAEIDAIDDSMYDDSTLILRLIRDNLTIWIQENGGESYAGSAEDQVAPALVAQAVDEDDLHAVEDRVQADLVATAAVAAPTVLLSLSPSTGTVESQPDRDRRSLQDNVN</sequence>
<organism evidence="4 5">
    <name type="scientific">Acyrthosiphon pisum</name>
    <name type="common">Pea aphid</name>
    <dbReference type="NCBI Taxonomy" id="7029"/>
    <lineage>
        <taxon>Eukaryota</taxon>
        <taxon>Metazoa</taxon>
        <taxon>Ecdysozoa</taxon>
        <taxon>Arthropoda</taxon>
        <taxon>Hexapoda</taxon>
        <taxon>Insecta</taxon>
        <taxon>Pterygota</taxon>
        <taxon>Neoptera</taxon>
        <taxon>Paraneoptera</taxon>
        <taxon>Hemiptera</taxon>
        <taxon>Sternorrhyncha</taxon>
        <taxon>Aphidomorpha</taxon>
        <taxon>Aphidoidea</taxon>
        <taxon>Aphididae</taxon>
        <taxon>Macrosiphini</taxon>
        <taxon>Acyrthosiphon</taxon>
    </lineage>
</organism>
<dbReference type="Pfam" id="PF00244">
    <property type="entry name" value="14-3-3"/>
    <property type="match status" value="1"/>
</dbReference>
<evidence type="ECO:0000313" key="5">
    <source>
        <dbReference type="Proteomes" id="UP000007819"/>
    </source>
</evidence>
<dbReference type="Gene3D" id="1.20.190.20">
    <property type="entry name" value="14-3-3 domain"/>
    <property type="match status" value="1"/>
</dbReference>
<protein>
    <recommendedName>
        <fullName evidence="3">14-3-3 domain-containing protein</fullName>
    </recommendedName>
</protein>
<comment type="similarity">
    <text evidence="1">Belongs to the 14-3-3 family.</text>
</comment>
<feature type="compositionally biased region" description="Basic and acidic residues" evidence="2">
    <location>
        <begin position="308"/>
        <end position="321"/>
    </location>
</feature>
<dbReference type="KEGG" id="api:103310212"/>
<evidence type="ECO:0000259" key="3">
    <source>
        <dbReference type="SMART" id="SM00101"/>
    </source>
</evidence>
<evidence type="ECO:0000256" key="2">
    <source>
        <dbReference type="SAM" id="MobiDB-lite"/>
    </source>
</evidence>
<dbReference type="SUPFAM" id="SSF48445">
    <property type="entry name" value="14-3-3 protein"/>
    <property type="match status" value="1"/>
</dbReference>
<keyword evidence="5" id="KW-1185">Reference proteome</keyword>
<dbReference type="PRINTS" id="PR00305">
    <property type="entry name" value="1433ZETA"/>
</dbReference>
<dbReference type="SMART" id="SM00101">
    <property type="entry name" value="14_3_3"/>
    <property type="match status" value="1"/>
</dbReference>
<dbReference type="RefSeq" id="XP_008185940.1">
    <property type="nucleotide sequence ID" value="XM_008187718.2"/>
</dbReference>
<dbReference type="AlphaFoldDB" id="A0A8R2B849"/>
<evidence type="ECO:0000313" key="4">
    <source>
        <dbReference type="EnsemblMetazoa" id="XP_008185940.1"/>
    </source>
</evidence>
<dbReference type="CDD" id="cd08774">
    <property type="entry name" value="14-3-3"/>
    <property type="match status" value="1"/>
</dbReference>
<dbReference type="InterPro" id="IPR036815">
    <property type="entry name" value="14-3-3_dom_sf"/>
</dbReference>
<feature type="domain" description="14-3-3" evidence="3">
    <location>
        <begin position="12"/>
        <end position="252"/>
    </location>
</feature>
<dbReference type="PANTHER" id="PTHR18860">
    <property type="entry name" value="14-3-3 PROTEIN"/>
    <property type="match status" value="1"/>
</dbReference>
<dbReference type="Proteomes" id="UP000007819">
    <property type="component" value="Chromosome X"/>
</dbReference>
<dbReference type="EnsemblMetazoa" id="XM_008187718.2">
    <property type="protein sequence ID" value="XP_008185940.1"/>
    <property type="gene ID" value="LOC103310212"/>
</dbReference>
<accession>A0A8R2B849</accession>